<dbReference type="OrthoDB" id="7947972at2"/>
<evidence type="ECO:0000256" key="2">
    <source>
        <dbReference type="ARBA" id="ARBA00023235"/>
    </source>
</evidence>
<name>A0A366EYG7_9HYPH</name>
<dbReference type="AlphaFoldDB" id="A0A366EYG7"/>
<dbReference type="GO" id="GO:0036373">
    <property type="term" value="F:L-fucose mutarotase activity"/>
    <property type="evidence" value="ECO:0007669"/>
    <property type="project" value="UniProtKB-EC"/>
</dbReference>
<gene>
    <name evidence="4" type="ORF">DFR50_12787</name>
</gene>
<evidence type="ECO:0000256" key="3">
    <source>
        <dbReference type="ARBA" id="ARBA00036324"/>
    </source>
</evidence>
<dbReference type="EMBL" id="QNRK01000027">
    <property type="protein sequence ID" value="RBP07442.1"/>
    <property type="molecule type" value="Genomic_DNA"/>
</dbReference>
<dbReference type="PANTHER" id="PTHR31690:SF4">
    <property type="entry name" value="FUCOSE MUTAROTASE"/>
    <property type="match status" value="1"/>
</dbReference>
<protein>
    <submittedName>
        <fullName evidence="4">L-fucose mutarotase</fullName>
    </submittedName>
</protein>
<dbReference type="InterPro" id="IPR050443">
    <property type="entry name" value="RbsD/FucU_mutarotase"/>
</dbReference>
<accession>A0A366EYG7</accession>
<evidence type="ECO:0000313" key="5">
    <source>
        <dbReference type="Proteomes" id="UP000253529"/>
    </source>
</evidence>
<dbReference type="GO" id="GO:0062193">
    <property type="term" value="F:D-ribose pyranase activity"/>
    <property type="evidence" value="ECO:0007669"/>
    <property type="project" value="UniProtKB-EC"/>
</dbReference>
<organism evidence="4 5">
    <name type="scientific">Roseiarcus fermentans</name>
    <dbReference type="NCBI Taxonomy" id="1473586"/>
    <lineage>
        <taxon>Bacteria</taxon>
        <taxon>Pseudomonadati</taxon>
        <taxon>Pseudomonadota</taxon>
        <taxon>Alphaproteobacteria</taxon>
        <taxon>Hyphomicrobiales</taxon>
        <taxon>Roseiarcaceae</taxon>
        <taxon>Roseiarcus</taxon>
    </lineage>
</organism>
<dbReference type="Proteomes" id="UP000253529">
    <property type="component" value="Unassembled WGS sequence"/>
</dbReference>
<dbReference type="RefSeq" id="WP_113891362.1">
    <property type="nucleotide sequence ID" value="NZ_QNRK01000027.1"/>
</dbReference>
<comment type="caution">
    <text evidence="4">The sequence shown here is derived from an EMBL/GenBank/DDBJ whole genome shotgun (WGS) entry which is preliminary data.</text>
</comment>
<comment type="catalytic activity">
    <reaction evidence="1">
        <text>beta-D-ribopyranose = beta-D-ribofuranose</text>
        <dbReference type="Rhea" id="RHEA:25432"/>
        <dbReference type="ChEBI" id="CHEBI:27476"/>
        <dbReference type="ChEBI" id="CHEBI:47002"/>
        <dbReference type="EC" id="5.4.99.62"/>
    </reaction>
</comment>
<proteinExistence type="predicted"/>
<dbReference type="PANTHER" id="PTHR31690">
    <property type="entry name" value="FUCOSE MUTAROTASE"/>
    <property type="match status" value="1"/>
</dbReference>
<keyword evidence="5" id="KW-1185">Reference proteome</keyword>
<evidence type="ECO:0000256" key="1">
    <source>
        <dbReference type="ARBA" id="ARBA00000223"/>
    </source>
</evidence>
<dbReference type="SUPFAM" id="SSF102546">
    <property type="entry name" value="RbsD-like"/>
    <property type="match status" value="1"/>
</dbReference>
<dbReference type="Gene3D" id="3.40.1650.10">
    <property type="entry name" value="RbsD-like domain"/>
    <property type="match status" value="1"/>
</dbReference>
<reference evidence="4 5" key="1">
    <citation type="submission" date="2018-06" db="EMBL/GenBank/DDBJ databases">
        <title>Genomic Encyclopedia of Type Strains, Phase IV (KMG-IV): sequencing the most valuable type-strain genomes for metagenomic binning, comparative biology and taxonomic classification.</title>
        <authorList>
            <person name="Goeker M."/>
        </authorList>
    </citation>
    <scope>NUCLEOTIDE SEQUENCE [LARGE SCALE GENOMIC DNA]</scope>
    <source>
        <strain evidence="4 5">DSM 24875</strain>
    </source>
</reference>
<sequence>MLWGIDPLLDADLLYALRRMGHGDEIAIVDANFPAASTATQTVTGQPIVMGGVSAARAVEAVLSVMPLDTFVPDPALRMEVAGDPVAVPAVQQEVQAAIDRAVGRRQPLVGIERFAFYDRAAEAFAIVVTGERRHYGCFLFKKGVLPEE</sequence>
<dbReference type="GO" id="GO:0006004">
    <property type="term" value="P:fucose metabolic process"/>
    <property type="evidence" value="ECO:0007669"/>
    <property type="project" value="TreeGrafter"/>
</dbReference>
<comment type="catalytic activity">
    <reaction evidence="3">
        <text>alpha-L-fucose = beta-L-fucose</text>
        <dbReference type="Rhea" id="RHEA:25580"/>
        <dbReference type="ChEBI" id="CHEBI:42548"/>
        <dbReference type="ChEBI" id="CHEBI:42589"/>
        <dbReference type="EC" id="5.1.3.29"/>
    </reaction>
</comment>
<dbReference type="InterPro" id="IPR023750">
    <property type="entry name" value="RbsD-like_sf"/>
</dbReference>
<keyword evidence="2" id="KW-0413">Isomerase</keyword>
<dbReference type="Pfam" id="PF05025">
    <property type="entry name" value="RbsD_FucU"/>
    <property type="match status" value="1"/>
</dbReference>
<dbReference type="GO" id="GO:0042806">
    <property type="term" value="F:fucose binding"/>
    <property type="evidence" value="ECO:0007669"/>
    <property type="project" value="TreeGrafter"/>
</dbReference>
<dbReference type="InterPro" id="IPR007721">
    <property type="entry name" value="RbsD_FucU"/>
</dbReference>
<evidence type="ECO:0000313" key="4">
    <source>
        <dbReference type="EMBL" id="RBP07442.1"/>
    </source>
</evidence>